<dbReference type="GeneID" id="17358634"/>
<organism evidence="11">
    <name type="scientific">Chlorella variabilis</name>
    <name type="common">Green alga</name>
    <dbReference type="NCBI Taxonomy" id="554065"/>
    <lineage>
        <taxon>Eukaryota</taxon>
        <taxon>Viridiplantae</taxon>
        <taxon>Chlorophyta</taxon>
        <taxon>core chlorophytes</taxon>
        <taxon>Trebouxiophyceae</taxon>
        <taxon>Chlorellales</taxon>
        <taxon>Chlorellaceae</taxon>
        <taxon>Chlorella clade</taxon>
        <taxon>Chlorella</taxon>
    </lineage>
</organism>
<keyword evidence="1" id="KW-0560">Oxidoreductase</keyword>
<dbReference type="GO" id="GO:0045552">
    <property type="term" value="F:dihydroflavanol 4-reductase activity"/>
    <property type="evidence" value="ECO:0007669"/>
    <property type="project" value="UniProtKB-EC"/>
</dbReference>
<dbReference type="FunFam" id="3.40.50.720:FF:000085">
    <property type="entry name" value="Dihydroflavonol reductase"/>
    <property type="match status" value="1"/>
</dbReference>
<evidence type="ECO:0000259" key="9">
    <source>
        <dbReference type="Pfam" id="PF01370"/>
    </source>
</evidence>
<dbReference type="GO" id="GO:0009813">
    <property type="term" value="P:flavonoid biosynthetic process"/>
    <property type="evidence" value="ECO:0007669"/>
    <property type="project" value="UniProtKB-KW"/>
</dbReference>
<dbReference type="OrthoDB" id="2735536at2759"/>
<dbReference type="eggNOG" id="KOG1502">
    <property type="taxonomic scope" value="Eukaryota"/>
</dbReference>
<sequence>MAQTVAVTGGGGYVATELIHQLLAKGFNVRATVRSKADAAKVAHLTCLATALPGSVELVEADLLVEGAFDAAFAGCRYVFHTASPFFIEAGDPQAQLVDPAVKGTRNVMQAVARNKADVRRIVLTSSCAAIKGNANAAAPKVGSTYSEADWNETSTLPAEAYWCSKVQAERAAWELAEQHGLDLVTILPEFIMGPVISRRSDATSFGYMKAWLEGTAQNFAPVFADVRDVARAHILAAENPAASGRYIVATTHSTSPSTISSWLQERFPEYALADGEEMECTEIINNSRVQGELGLSITPVKETIVDMAATLVQLDLAQPKPKGPEPGKQ</sequence>
<comment type="catalytic activity">
    <reaction evidence="8">
        <text>a (2R,3S,4S)-leucoanthocyanidin + NADP(+) = a (2R,3R)-dihydroflavonol + NADPH + H(+)</text>
        <dbReference type="Rhea" id="RHEA:54444"/>
        <dbReference type="ChEBI" id="CHEBI:15378"/>
        <dbReference type="ChEBI" id="CHEBI:57783"/>
        <dbReference type="ChEBI" id="CHEBI:58349"/>
        <dbReference type="ChEBI" id="CHEBI:138176"/>
        <dbReference type="ChEBI" id="CHEBI:138188"/>
        <dbReference type="EC" id="1.1.1.219"/>
    </reaction>
</comment>
<dbReference type="KEGG" id="cvr:CHLNCDRAFT_50112"/>
<dbReference type="GO" id="GO:0047890">
    <property type="term" value="F:flavanone 4-reductase activity"/>
    <property type="evidence" value="ECO:0007669"/>
    <property type="project" value="UniProtKB-EC"/>
</dbReference>
<dbReference type="FunCoup" id="E1Z3V1">
    <property type="interactions" value="964"/>
</dbReference>
<dbReference type="PANTHER" id="PTHR10366">
    <property type="entry name" value="NAD DEPENDENT EPIMERASE/DEHYDRATASE"/>
    <property type="match status" value="1"/>
</dbReference>
<evidence type="ECO:0000256" key="6">
    <source>
        <dbReference type="ARBA" id="ARBA00042087"/>
    </source>
</evidence>
<dbReference type="STRING" id="554065.E1Z3V1"/>
<evidence type="ECO:0000256" key="1">
    <source>
        <dbReference type="ARBA" id="ARBA00023002"/>
    </source>
</evidence>
<evidence type="ECO:0000256" key="4">
    <source>
        <dbReference type="ARBA" id="ARBA00039055"/>
    </source>
</evidence>
<dbReference type="PANTHER" id="PTHR10366:SF564">
    <property type="entry name" value="STEROL-4-ALPHA-CARBOXYLATE 3-DEHYDROGENASE, DECARBOXYLATING"/>
    <property type="match status" value="1"/>
</dbReference>
<dbReference type="Gene3D" id="3.40.50.720">
    <property type="entry name" value="NAD(P)-binding Rossmann-like Domain"/>
    <property type="match status" value="1"/>
</dbReference>
<name>E1Z3V1_CHLVA</name>
<dbReference type="EC" id="1.1.1.234" evidence="4"/>
<dbReference type="RefSeq" id="XP_005851647.1">
    <property type="nucleotide sequence ID" value="XM_005851585.1"/>
</dbReference>
<dbReference type="AlphaFoldDB" id="E1Z3V1"/>
<feature type="domain" description="NAD-dependent epimerase/dehydratase" evidence="9">
    <location>
        <begin position="5"/>
        <end position="244"/>
    </location>
</feature>
<gene>
    <name evidence="10" type="ORF">CHLNCDRAFT_50112</name>
</gene>
<evidence type="ECO:0000256" key="7">
    <source>
        <dbReference type="ARBA" id="ARBA00048870"/>
    </source>
</evidence>
<dbReference type="Pfam" id="PF01370">
    <property type="entry name" value="Epimerase"/>
    <property type="match status" value="1"/>
</dbReference>
<dbReference type="EC" id="1.1.1.219" evidence="5"/>
<accession>E1Z3V1</accession>
<evidence type="ECO:0000256" key="5">
    <source>
        <dbReference type="ARBA" id="ARBA00039057"/>
    </source>
</evidence>
<dbReference type="InterPro" id="IPR036291">
    <property type="entry name" value="NAD(P)-bd_dom_sf"/>
</dbReference>
<dbReference type="SUPFAM" id="SSF51735">
    <property type="entry name" value="NAD(P)-binding Rossmann-fold domains"/>
    <property type="match status" value="1"/>
</dbReference>
<comment type="similarity">
    <text evidence="3">Belongs to the NAD(P)-dependent epimerase/dehydratase family. Dihydroflavonol-4-reductase subfamily.</text>
</comment>
<dbReference type="EMBL" id="GL433836">
    <property type="protein sequence ID" value="EFN59545.1"/>
    <property type="molecule type" value="Genomic_DNA"/>
</dbReference>
<keyword evidence="2" id="KW-0284">Flavonoid biosynthesis</keyword>
<dbReference type="InParanoid" id="E1Z3V1"/>
<reference evidence="10 11" key="1">
    <citation type="journal article" date="2010" name="Plant Cell">
        <title>The Chlorella variabilis NC64A genome reveals adaptation to photosymbiosis, coevolution with viruses, and cryptic sex.</title>
        <authorList>
            <person name="Blanc G."/>
            <person name="Duncan G."/>
            <person name="Agarkova I."/>
            <person name="Borodovsky M."/>
            <person name="Gurnon J."/>
            <person name="Kuo A."/>
            <person name="Lindquist E."/>
            <person name="Lucas S."/>
            <person name="Pangilinan J."/>
            <person name="Polle J."/>
            <person name="Salamov A."/>
            <person name="Terry A."/>
            <person name="Yamada T."/>
            <person name="Dunigan D.D."/>
            <person name="Grigoriev I.V."/>
            <person name="Claverie J.M."/>
            <person name="Van Etten J.L."/>
        </authorList>
    </citation>
    <scope>NUCLEOTIDE SEQUENCE [LARGE SCALE GENOMIC DNA]</scope>
    <source>
        <strain evidence="10 11">NC64A</strain>
    </source>
</reference>
<evidence type="ECO:0000313" key="10">
    <source>
        <dbReference type="EMBL" id="EFN59545.1"/>
    </source>
</evidence>
<proteinExistence type="inferred from homology"/>
<dbReference type="OMA" id="CMERKLW"/>
<evidence type="ECO:0000256" key="3">
    <source>
        <dbReference type="ARBA" id="ARBA00023445"/>
    </source>
</evidence>
<evidence type="ECO:0000256" key="2">
    <source>
        <dbReference type="ARBA" id="ARBA00023241"/>
    </source>
</evidence>
<keyword evidence="11" id="KW-1185">Reference proteome</keyword>
<dbReference type="InterPro" id="IPR050425">
    <property type="entry name" value="NAD(P)_dehydrat-like"/>
</dbReference>
<comment type="catalytic activity">
    <reaction evidence="7">
        <text>(2S)-flavan-4-ol + NADP(+) = (2S)-flavanone + NADPH + H(+)</text>
        <dbReference type="Rhea" id="RHEA:11228"/>
        <dbReference type="ChEBI" id="CHEBI:15378"/>
        <dbReference type="ChEBI" id="CHEBI:15605"/>
        <dbReference type="ChEBI" id="CHEBI:15606"/>
        <dbReference type="ChEBI" id="CHEBI:57783"/>
        <dbReference type="ChEBI" id="CHEBI:58349"/>
        <dbReference type="EC" id="1.1.1.234"/>
    </reaction>
</comment>
<dbReference type="Proteomes" id="UP000008141">
    <property type="component" value="Unassembled WGS sequence"/>
</dbReference>
<protein>
    <recommendedName>
        <fullName evidence="6">Flavanone 4-reductase</fullName>
        <ecNumber evidence="5">1.1.1.219</ecNumber>
        <ecNumber evidence="4">1.1.1.234</ecNumber>
    </recommendedName>
</protein>
<dbReference type="InterPro" id="IPR001509">
    <property type="entry name" value="Epimerase_deHydtase"/>
</dbReference>
<evidence type="ECO:0000256" key="8">
    <source>
        <dbReference type="ARBA" id="ARBA00049132"/>
    </source>
</evidence>
<evidence type="ECO:0000313" key="11">
    <source>
        <dbReference type="Proteomes" id="UP000008141"/>
    </source>
</evidence>